<keyword evidence="2" id="KW-1185">Reference proteome</keyword>
<accession>A0ABU6SAY8</accession>
<gene>
    <name evidence="1" type="ORF">PIB30_026259</name>
</gene>
<proteinExistence type="predicted"/>
<dbReference type="EMBL" id="JASCZI010060513">
    <property type="protein sequence ID" value="MED6133188.1"/>
    <property type="molecule type" value="Genomic_DNA"/>
</dbReference>
<comment type="caution">
    <text evidence="1">The sequence shown here is derived from an EMBL/GenBank/DDBJ whole genome shotgun (WGS) entry which is preliminary data.</text>
</comment>
<evidence type="ECO:0000313" key="1">
    <source>
        <dbReference type="EMBL" id="MED6133188.1"/>
    </source>
</evidence>
<sequence>MVEAMMVENGNVKEEFGECLIGHFDEGSTESHRLPLKSTSLSLNSKPFTANPPTSNASACPPLTPLILLREYSSLLTLDSSCILKVPAFRVYKSHSSCS</sequence>
<dbReference type="Proteomes" id="UP001341840">
    <property type="component" value="Unassembled WGS sequence"/>
</dbReference>
<evidence type="ECO:0000313" key="2">
    <source>
        <dbReference type="Proteomes" id="UP001341840"/>
    </source>
</evidence>
<organism evidence="1 2">
    <name type="scientific">Stylosanthes scabra</name>
    <dbReference type="NCBI Taxonomy" id="79078"/>
    <lineage>
        <taxon>Eukaryota</taxon>
        <taxon>Viridiplantae</taxon>
        <taxon>Streptophyta</taxon>
        <taxon>Embryophyta</taxon>
        <taxon>Tracheophyta</taxon>
        <taxon>Spermatophyta</taxon>
        <taxon>Magnoliopsida</taxon>
        <taxon>eudicotyledons</taxon>
        <taxon>Gunneridae</taxon>
        <taxon>Pentapetalae</taxon>
        <taxon>rosids</taxon>
        <taxon>fabids</taxon>
        <taxon>Fabales</taxon>
        <taxon>Fabaceae</taxon>
        <taxon>Papilionoideae</taxon>
        <taxon>50 kb inversion clade</taxon>
        <taxon>dalbergioids sensu lato</taxon>
        <taxon>Dalbergieae</taxon>
        <taxon>Pterocarpus clade</taxon>
        <taxon>Stylosanthes</taxon>
    </lineage>
</organism>
<name>A0ABU6SAY8_9FABA</name>
<protein>
    <submittedName>
        <fullName evidence="1">Uncharacterized protein</fullName>
    </submittedName>
</protein>
<reference evidence="1 2" key="1">
    <citation type="journal article" date="2023" name="Plants (Basel)">
        <title>Bridging the Gap: Combining Genomics and Transcriptomics Approaches to Understand Stylosanthes scabra, an Orphan Legume from the Brazilian Caatinga.</title>
        <authorList>
            <person name="Ferreira-Neto J.R.C."/>
            <person name="da Silva M.D."/>
            <person name="Binneck E."/>
            <person name="de Melo N.F."/>
            <person name="da Silva R.H."/>
            <person name="de Melo A.L.T.M."/>
            <person name="Pandolfi V."/>
            <person name="Bustamante F.O."/>
            <person name="Brasileiro-Vidal A.C."/>
            <person name="Benko-Iseppon A.M."/>
        </authorList>
    </citation>
    <scope>NUCLEOTIDE SEQUENCE [LARGE SCALE GENOMIC DNA]</scope>
    <source>
        <tissue evidence="1">Leaves</tissue>
    </source>
</reference>